<gene>
    <name evidence="2" type="ORF">P4H66_20135</name>
</gene>
<protein>
    <recommendedName>
        <fullName evidence="4">ABC transporter permease</fullName>
    </recommendedName>
</protein>
<feature type="transmembrane region" description="Helical" evidence="1">
    <location>
        <begin position="522"/>
        <end position="540"/>
    </location>
</feature>
<keyword evidence="3" id="KW-1185">Reference proteome</keyword>
<feature type="transmembrane region" description="Helical" evidence="1">
    <location>
        <begin position="434"/>
        <end position="452"/>
    </location>
</feature>
<keyword evidence="1" id="KW-0812">Transmembrane</keyword>
<evidence type="ECO:0000256" key="1">
    <source>
        <dbReference type="SAM" id="Phobius"/>
    </source>
</evidence>
<feature type="transmembrane region" description="Helical" evidence="1">
    <location>
        <begin position="496"/>
        <end position="516"/>
    </location>
</feature>
<evidence type="ECO:0000313" key="2">
    <source>
        <dbReference type="EMBL" id="MEC0242117.1"/>
    </source>
</evidence>
<keyword evidence="1" id="KW-1133">Transmembrane helix</keyword>
<feature type="transmembrane region" description="Helical" evidence="1">
    <location>
        <begin position="66"/>
        <end position="86"/>
    </location>
</feature>
<keyword evidence="1" id="KW-0472">Membrane</keyword>
<sequence>METIKWLRMLDPLRNVFEKFGVDYPVMRKILEIKLLMDGRRAPTLLQKSSKNADPATQSNQFIKSLWIYIVLSLVLVPFVAMKMNFMFQMSLVFGILMFMITTSMISDFSSVLLDVRDRNILFSKPVQRKAINMAKLLHVTIYLLLLTGSLTVVPLLVGLYRHGILFFLLFIVEIILMDVFIVVLTAALYWLVLRFFDGEKLKDIINYVQIGLTIAMTVGYQFISRLFNLMDVKVAFTAKWWELIIFPTWFASPFEWLLGEGGNTYIIFFSVLSVVGPLAVLWIYSLLMPSFERNLQKLATHQARGKINRLRLADRLSVLFCRERIERLFFRFSWDMMGRERDFKLKVYPQLGFSLIFPFIFMFNMLRSNSGFAAMREGRGYLFLYFCALMIPTIVLMLRFSGSSKGAWIYQTIPLKNTAPIYKGAVKAMIARLFGPVFVFQAAIFLFIFGARIIPDLVVILLSVLLYTVISFMVLDKELPFSRPFQNTQSGGTFVFLGLMILLGVFAGAHLGFTFLAYGKYLWMLLLLVFNFIAWKLAFRKGSLNHLTYD</sequence>
<feature type="transmembrane region" description="Helical" evidence="1">
    <location>
        <begin position="458"/>
        <end position="476"/>
    </location>
</feature>
<feature type="transmembrane region" description="Helical" evidence="1">
    <location>
        <begin position="348"/>
        <end position="367"/>
    </location>
</feature>
<feature type="transmembrane region" description="Helical" evidence="1">
    <location>
        <begin position="92"/>
        <end position="116"/>
    </location>
</feature>
<organism evidence="2 3">
    <name type="scientific">Paenibacillus dokdonensis</name>
    <dbReference type="NCBI Taxonomy" id="2567944"/>
    <lineage>
        <taxon>Bacteria</taxon>
        <taxon>Bacillati</taxon>
        <taxon>Bacillota</taxon>
        <taxon>Bacilli</taxon>
        <taxon>Bacillales</taxon>
        <taxon>Paenibacillaceae</taxon>
        <taxon>Paenibacillus</taxon>
    </lineage>
</organism>
<reference evidence="2 3" key="1">
    <citation type="submission" date="2023-03" db="EMBL/GenBank/DDBJ databases">
        <title>Bacillus Genome Sequencing.</title>
        <authorList>
            <person name="Dunlap C."/>
        </authorList>
    </citation>
    <scope>NUCLEOTIDE SEQUENCE [LARGE SCALE GENOMIC DNA]</scope>
    <source>
        <strain evidence="2 3">BD-525</strain>
    </source>
</reference>
<evidence type="ECO:0008006" key="4">
    <source>
        <dbReference type="Google" id="ProtNLM"/>
    </source>
</evidence>
<feature type="transmembrane region" description="Helical" evidence="1">
    <location>
        <begin position="379"/>
        <end position="399"/>
    </location>
</feature>
<comment type="caution">
    <text evidence="2">The sequence shown here is derived from an EMBL/GenBank/DDBJ whole genome shotgun (WGS) entry which is preliminary data.</text>
</comment>
<feature type="transmembrane region" description="Helical" evidence="1">
    <location>
        <begin position="137"/>
        <end position="158"/>
    </location>
</feature>
<feature type="transmembrane region" description="Helical" evidence="1">
    <location>
        <begin position="205"/>
        <end position="224"/>
    </location>
</feature>
<feature type="transmembrane region" description="Helical" evidence="1">
    <location>
        <begin position="164"/>
        <end position="193"/>
    </location>
</feature>
<name>A0ABU6GQU9_9BACL</name>
<feature type="transmembrane region" description="Helical" evidence="1">
    <location>
        <begin position="266"/>
        <end position="288"/>
    </location>
</feature>
<proteinExistence type="predicted"/>
<evidence type="ECO:0000313" key="3">
    <source>
        <dbReference type="Proteomes" id="UP001344632"/>
    </source>
</evidence>
<dbReference type="EMBL" id="JARLKZ010000015">
    <property type="protein sequence ID" value="MEC0242117.1"/>
    <property type="molecule type" value="Genomic_DNA"/>
</dbReference>
<dbReference type="Proteomes" id="UP001344632">
    <property type="component" value="Unassembled WGS sequence"/>
</dbReference>
<dbReference type="RefSeq" id="WP_326089862.1">
    <property type="nucleotide sequence ID" value="NZ_JARLKZ010000015.1"/>
</dbReference>
<accession>A0ABU6GQU9</accession>